<dbReference type="AlphaFoldDB" id="A0A4Q1CAQ5"/>
<protein>
    <submittedName>
        <fullName evidence="3">Aldehyde dehydrogenase (NADP(+))</fullName>
    </submittedName>
</protein>
<dbReference type="Proteomes" id="UP000290218">
    <property type="component" value="Unassembled WGS sequence"/>
</dbReference>
<dbReference type="Pfam" id="PF00171">
    <property type="entry name" value="Aldedh"/>
    <property type="match status" value="1"/>
</dbReference>
<dbReference type="EMBL" id="SDHX01000001">
    <property type="protein sequence ID" value="RXK56177.1"/>
    <property type="molecule type" value="Genomic_DNA"/>
</dbReference>
<reference evidence="3 4" key="1">
    <citation type="submission" date="2019-01" db="EMBL/GenBank/DDBJ databases">
        <title>Lacunisphaera sp. strain TWA-58.</title>
        <authorList>
            <person name="Chen W.-M."/>
        </authorList>
    </citation>
    <scope>NUCLEOTIDE SEQUENCE [LARGE SCALE GENOMIC DNA]</scope>
    <source>
        <strain evidence="3 4">TWA-58</strain>
    </source>
</reference>
<dbReference type="InterPro" id="IPR016161">
    <property type="entry name" value="Ald_DH/histidinol_DH"/>
</dbReference>
<keyword evidence="1" id="KW-0560">Oxidoreductase</keyword>
<dbReference type="OrthoDB" id="9770537at2"/>
<dbReference type="InterPro" id="IPR015590">
    <property type="entry name" value="Aldehyde_DH_dom"/>
</dbReference>
<dbReference type="CDD" id="cd07129">
    <property type="entry name" value="ALDH_KGSADH"/>
    <property type="match status" value="1"/>
</dbReference>
<dbReference type="Gene3D" id="3.40.605.10">
    <property type="entry name" value="Aldehyde Dehydrogenase, Chain A, domain 1"/>
    <property type="match status" value="1"/>
</dbReference>
<dbReference type="RefSeq" id="WP_129047543.1">
    <property type="nucleotide sequence ID" value="NZ_SDHX01000001.1"/>
</dbReference>
<evidence type="ECO:0000313" key="4">
    <source>
        <dbReference type="Proteomes" id="UP000290218"/>
    </source>
</evidence>
<dbReference type="InterPro" id="IPR050740">
    <property type="entry name" value="Aldehyde_DH_Superfamily"/>
</dbReference>
<dbReference type="PANTHER" id="PTHR43353">
    <property type="entry name" value="SUCCINATE-SEMIALDEHYDE DEHYDROGENASE, MITOCHONDRIAL"/>
    <property type="match status" value="1"/>
</dbReference>
<keyword evidence="4" id="KW-1185">Reference proteome</keyword>
<evidence type="ECO:0000256" key="1">
    <source>
        <dbReference type="ARBA" id="ARBA00023002"/>
    </source>
</evidence>
<gene>
    <name evidence="3" type="ORF">ESB00_09980</name>
</gene>
<proteinExistence type="predicted"/>
<accession>A0A4Q1CAQ5</accession>
<evidence type="ECO:0000259" key="2">
    <source>
        <dbReference type="Pfam" id="PF00171"/>
    </source>
</evidence>
<organism evidence="3 4">
    <name type="scientific">Oleiharenicola lentus</name>
    <dbReference type="NCBI Taxonomy" id="2508720"/>
    <lineage>
        <taxon>Bacteria</taxon>
        <taxon>Pseudomonadati</taxon>
        <taxon>Verrucomicrobiota</taxon>
        <taxon>Opitutia</taxon>
        <taxon>Opitutales</taxon>
        <taxon>Opitutaceae</taxon>
        <taxon>Oleiharenicola</taxon>
    </lineage>
</organism>
<dbReference type="InterPro" id="IPR044151">
    <property type="entry name" value="ALDH_KGSADH"/>
</dbReference>
<dbReference type="GO" id="GO:0016620">
    <property type="term" value="F:oxidoreductase activity, acting on the aldehyde or oxo group of donors, NAD or NADP as acceptor"/>
    <property type="evidence" value="ECO:0007669"/>
    <property type="project" value="InterPro"/>
</dbReference>
<sequence length="529" mass="54414">MKPDGGSLIGFGSSGAGGATFKAFDPAKNTPLEPSFLSATVTDVNRAAELAASAAPGLARLSGADRGKFLRAIAANLEAKADDLVARAMLETALPEMRLKGEVARTVGQLRLYAQAAETGSWLDARIETAQPERKPLPKPDHRSLLRPLGPVVVFGSSNFPFAYSVAGGDTASAFAAGCPVIVKAHPAHPGTSELTGRLILHAVRDCGLPEGTFSLLFDAGFEVGQALVKHPLVKAVGFTGSVKGGRALADLGAARPEPIPVYAEMGSVNPVFILPGAIAERASALVDGLHASSTLGVGQFCTNPGLIVLQRSPQAEQFVKDLATKLSGTPGGVMLTAGIAKTYATNTAARAKQPGVKVVAQGKAVGGCGAAPVWFEADAMSFLGNHALGEEIFGPSSLVVWCKDAAEMRRVAASVEGSLTATVHAGAGEAKANGELIEILATKAGRLVLNGYPTGVEVSHAIVHGGPYPSTSDGGRTTSVGTRAIGRWARPVCYQGFSDDLLPVELQNANPLGVWRLVNGELTKTPVA</sequence>
<dbReference type="Gene3D" id="3.40.309.10">
    <property type="entry name" value="Aldehyde Dehydrogenase, Chain A, domain 2"/>
    <property type="match status" value="1"/>
</dbReference>
<dbReference type="PANTHER" id="PTHR43353:SF3">
    <property type="entry name" value="ALDEHYDE DEHYDROGENASE-RELATED"/>
    <property type="match status" value="1"/>
</dbReference>
<comment type="caution">
    <text evidence="3">The sequence shown here is derived from an EMBL/GenBank/DDBJ whole genome shotgun (WGS) entry which is preliminary data.</text>
</comment>
<dbReference type="InterPro" id="IPR016162">
    <property type="entry name" value="Ald_DH_N"/>
</dbReference>
<dbReference type="SUPFAM" id="SSF53720">
    <property type="entry name" value="ALDH-like"/>
    <property type="match status" value="1"/>
</dbReference>
<feature type="domain" description="Aldehyde dehydrogenase" evidence="2">
    <location>
        <begin position="19"/>
        <end position="467"/>
    </location>
</feature>
<evidence type="ECO:0000313" key="3">
    <source>
        <dbReference type="EMBL" id="RXK56177.1"/>
    </source>
</evidence>
<name>A0A4Q1CAQ5_9BACT</name>
<dbReference type="InterPro" id="IPR016163">
    <property type="entry name" value="Ald_DH_C"/>
</dbReference>